<evidence type="ECO:0000313" key="2">
    <source>
        <dbReference type="EMBL" id="GJT11009.1"/>
    </source>
</evidence>
<dbReference type="EMBL" id="BQNB010013033">
    <property type="protein sequence ID" value="GJT11009.1"/>
    <property type="molecule type" value="Genomic_DNA"/>
</dbReference>
<keyword evidence="2" id="KW-0695">RNA-directed DNA polymerase</keyword>
<proteinExistence type="predicted"/>
<keyword evidence="2" id="KW-0808">Transferase</keyword>
<dbReference type="Proteomes" id="UP001151760">
    <property type="component" value="Unassembled WGS sequence"/>
</dbReference>
<accession>A0ABQ5BC48</accession>
<organism evidence="2 3">
    <name type="scientific">Tanacetum coccineum</name>
    <dbReference type="NCBI Taxonomy" id="301880"/>
    <lineage>
        <taxon>Eukaryota</taxon>
        <taxon>Viridiplantae</taxon>
        <taxon>Streptophyta</taxon>
        <taxon>Embryophyta</taxon>
        <taxon>Tracheophyta</taxon>
        <taxon>Spermatophyta</taxon>
        <taxon>Magnoliopsida</taxon>
        <taxon>eudicotyledons</taxon>
        <taxon>Gunneridae</taxon>
        <taxon>Pentapetalae</taxon>
        <taxon>asterids</taxon>
        <taxon>campanulids</taxon>
        <taxon>Asterales</taxon>
        <taxon>Asteraceae</taxon>
        <taxon>Asteroideae</taxon>
        <taxon>Anthemideae</taxon>
        <taxon>Anthemidinae</taxon>
        <taxon>Tanacetum</taxon>
    </lineage>
</organism>
<dbReference type="GO" id="GO:0003964">
    <property type="term" value="F:RNA-directed DNA polymerase activity"/>
    <property type="evidence" value="ECO:0007669"/>
    <property type="project" value="UniProtKB-KW"/>
</dbReference>
<name>A0ABQ5BC48_9ASTR</name>
<sequence>MLALAKDHRGMKPNTPYPEDLNMPNLNLIGIDVGAPPLAVAKMGRKEIDWLENDQNCLVRHRWINGHWWWDWRRDVRGGSEYQQLQMLTQADSHVALREGQDRLWWDIDIEGMFSVGITRKFIDNQTLLGSNVATRWCSLLSRKVNILMWRARLNKLSTRYNLSRKGIKIASIMCPVCGVSMESLSHVLFTCTLANEVWKRVYNWCQVDVRDINDLGEWFDWCDRNFNVRDRKVKNRGHRCFDVLVPMEISKFSHFLFEEDAKKRLS</sequence>
<keyword evidence="2" id="KW-0548">Nucleotidyltransferase</keyword>
<keyword evidence="3" id="KW-1185">Reference proteome</keyword>
<dbReference type="InterPro" id="IPR026960">
    <property type="entry name" value="RVT-Znf"/>
</dbReference>
<reference evidence="2" key="1">
    <citation type="journal article" date="2022" name="Int. J. Mol. Sci.">
        <title>Draft Genome of Tanacetum Coccineum: Genomic Comparison of Closely Related Tanacetum-Family Plants.</title>
        <authorList>
            <person name="Yamashiro T."/>
            <person name="Shiraishi A."/>
            <person name="Nakayama K."/>
            <person name="Satake H."/>
        </authorList>
    </citation>
    <scope>NUCLEOTIDE SEQUENCE</scope>
</reference>
<comment type="caution">
    <text evidence="2">The sequence shown here is derived from an EMBL/GenBank/DDBJ whole genome shotgun (WGS) entry which is preliminary data.</text>
</comment>
<dbReference type="Pfam" id="PF13966">
    <property type="entry name" value="zf-RVT"/>
    <property type="match status" value="1"/>
</dbReference>
<evidence type="ECO:0000259" key="1">
    <source>
        <dbReference type="Pfam" id="PF13966"/>
    </source>
</evidence>
<gene>
    <name evidence="2" type="ORF">Tco_0858051</name>
</gene>
<feature type="domain" description="Reverse transcriptase zinc-binding" evidence="1">
    <location>
        <begin position="132"/>
        <end position="199"/>
    </location>
</feature>
<evidence type="ECO:0000313" key="3">
    <source>
        <dbReference type="Proteomes" id="UP001151760"/>
    </source>
</evidence>
<reference evidence="2" key="2">
    <citation type="submission" date="2022-01" db="EMBL/GenBank/DDBJ databases">
        <authorList>
            <person name="Yamashiro T."/>
            <person name="Shiraishi A."/>
            <person name="Satake H."/>
            <person name="Nakayama K."/>
        </authorList>
    </citation>
    <scope>NUCLEOTIDE SEQUENCE</scope>
</reference>
<protein>
    <submittedName>
        <fullName evidence="2">RNA-directed DNA polymerase, eukaryota</fullName>
    </submittedName>
</protein>